<dbReference type="Proteomes" id="UP000824998">
    <property type="component" value="Unassembled WGS sequence"/>
</dbReference>
<dbReference type="OrthoDB" id="5236983at2759"/>
<organism evidence="1 2">
    <name type="scientific">Amylocarpus encephaloides</name>
    <dbReference type="NCBI Taxonomy" id="45428"/>
    <lineage>
        <taxon>Eukaryota</taxon>
        <taxon>Fungi</taxon>
        <taxon>Dikarya</taxon>
        <taxon>Ascomycota</taxon>
        <taxon>Pezizomycotina</taxon>
        <taxon>Leotiomycetes</taxon>
        <taxon>Helotiales</taxon>
        <taxon>Helotiales incertae sedis</taxon>
        <taxon>Amylocarpus</taxon>
    </lineage>
</organism>
<evidence type="ECO:0000313" key="1">
    <source>
        <dbReference type="EMBL" id="KAG9233121.1"/>
    </source>
</evidence>
<sequence length="293" mass="32446">MPYAGGILGDGSCSTSEPGCSGTTCCSPHHGHCANQTNMRDSLQQKIPIFREAYMEDDVAMALCDNAIKVAAGKISKPLRHILNTPIPKDVPKDECEGLLKLWAQAFDELFFFGLVLPTCEFRCLDECHESECKGLFDPEEWIIKVYTRHPDKSSRGADTNLENFLCTVLHEMCHAFLDIYACWCIQCAERGYKNGGRGEDGHGVVWACPMVTIETALQGKVAWNVDCDISTSVEMSREKYGWSATPQQLASWGADASFCDKLKAFGAGHKFLPFLRRLICPEVHQPLNPSAS</sequence>
<evidence type="ECO:0008006" key="3">
    <source>
        <dbReference type="Google" id="ProtNLM"/>
    </source>
</evidence>
<dbReference type="AlphaFoldDB" id="A0A9P7YGD2"/>
<dbReference type="EMBL" id="MU251514">
    <property type="protein sequence ID" value="KAG9233121.1"/>
    <property type="molecule type" value="Genomic_DNA"/>
</dbReference>
<accession>A0A9P7YGD2</accession>
<comment type="caution">
    <text evidence="1">The sequence shown here is derived from an EMBL/GenBank/DDBJ whole genome shotgun (WGS) entry which is preliminary data.</text>
</comment>
<proteinExistence type="predicted"/>
<gene>
    <name evidence="1" type="ORF">BJ875DRAFT_485418</name>
</gene>
<reference evidence="1" key="1">
    <citation type="journal article" date="2021" name="IMA Fungus">
        <title>Genomic characterization of three marine fungi, including Emericellopsis atlantica sp. nov. with signatures of a generalist lifestyle and marine biomass degradation.</title>
        <authorList>
            <person name="Hagestad O.C."/>
            <person name="Hou L."/>
            <person name="Andersen J.H."/>
            <person name="Hansen E.H."/>
            <person name="Altermark B."/>
            <person name="Li C."/>
            <person name="Kuhnert E."/>
            <person name="Cox R.J."/>
            <person name="Crous P.W."/>
            <person name="Spatafora J.W."/>
            <person name="Lail K."/>
            <person name="Amirebrahimi M."/>
            <person name="Lipzen A."/>
            <person name="Pangilinan J."/>
            <person name="Andreopoulos W."/>
            <person name="Hayes R.D."/>
            <person name="Ng V."/>
            <person name="Grigoriev I.V."/>
            <person name="Jackson S.A."/>
            <person name="Sutton T.D.S."/>
            <person name="Dobson A.D.W."/>
            <person name="Rama T."/>
        </authorList>
    </citation>
    <scope>NUCLEOTIDE SEQUENCE</scope>
    <source>
        <strain evidence="1">TRa018bII</strain>
    </source>
</reference>
<name>A0A9P7YGD2_9HELO</name>
<protein>
    <recommendedName>
        <fullName evidence="3">SprT-like domain-containing protein</fullName>
    </recommendedName>
</protein>
<evidence type="ECO:0000313" key="2">
    <source>
        <dbReference type="Proteomes" id="UP000824998"/>
    </source>
</evidence>
<keyword evidence="2" id="KW-1185">Reference proteome</keyword>